<dbReference type="GO" id="GO:0030497">
    <property type="term" value="P:fatty acid elongation"/>
    <property type="evidence" value="ECO:0007669"/>
    <property type="project" value="TreeGrafter"/>
</dbReference>
<dbReference type="EMBL" id="SMAJ01000004">
    <property type="protein sequence ID" value="TCT08993.1"/>
    <property type="molecule type" value="Genomic_DNA"/>
</dbReference>
<dbReference type="SUPFAM" id="SSF51735">
    <property type="entry name" value="NAD(P)-binding Rossmann-fold domains"/>
    <property type="match status" value="1"/>
</dbReference>
<dbReference type="PRINTS" id="PR00081">
    <property type="entry name" value="GDHRDH"/>
</dbReference>
<dbReference type="InterPro" id="IPR002347">
    <property type="entry name" value="SDR_fam"/>
</dbReference>
<sequence>MRSTILITGASKGIGRAIAHRMSSEGHIVIGIARAKPEGDFPGEFFVADLSQRNETQDVLSEITKRHQIDCLVNNAGRTTSSSVLNTTPAELEQIVQINLLAPLLCAQACIPHMVEQGKGRIVNIASRAVLGMQNRSAYAATKNGLIGFTKTWALELGPKGITVNTVAPGPILTDLYINNNPKDFADMHTLEERIPLRHIGRPEDIAGAVRFFLSDDAGFVTGQTLFVCGGLSLGCSQ</sequence>
<dbReference type="GO" id="GO:0016616">
    <property type="term" value="F:oxidoreductase activity, acting on the CH-OH group of donors, NAD or NADP as acceptor"/>
    <property type="evidence" value="ECO:0007669"/>
    <property type="project" value="TreeGrafter"/>
</dbReference>
<evidence type="ECO:0000256" key="1">
    <source>
        <dbReference type="ARBA" id="ARBA00006484"/>
    </source>
</evidence>
<dbReference type="InterPro" id="IPR036291">
    <property type="entry name" value="NAD(P)-bd_dom_sf"/>
</dbReference>
<comment type="similarity">
    <text evidence="1">Belongs to the short-chain dehydrogenases/reductases (SDR) family.</text>
</comment>
<dbReference type="Proteomes" id="UP000295525">
    <property type="component" value="Unassembled WGS sequence"/>
</dbReference>
<accession>A0A4R3M8U1</accession>
<name>A0A4R3M8U1_9BURK</name>
<protein>
    <submittedName>
        <fullName evidence="2">NAD(P)-dependent dehydrogenase (Short-subunit alcohol dehydrogenase family)</fullName>
    </submittedName>
</protein>
<dbReference type="PROSITE" id="PS00061">
    <property type="entry name" value="ADH_SHORT"/>
    <property type="match status" value="1"/>
</dbReference>
<organism evidence="2 3">
    <name type="scientific">Paralcaligenes ureilyticus</name>
    <dbReference type="NCBI Taxonomy" id="627131"/>
    <lineage>
        <taxon>Bacteria</taxon>
        <taxon>Pseudomonadati</taxon>
        <taxon>Pseudomonadota</taxon>
        <taxon>Betaproteobacteria</taxon>
        <taxon>Burkholderiales</taxon>
        <taxon>Alcaligenaceae</taxon>
        <taxon>Paralcaligenes</taxon>
    </lineage>
</organism>
<evidence type="ECO:0000313" key="3">
    <source>
        <dbReference type="Proteomes" id="UP000295525"/>
    </source>
</evidence>
<evidence type="ECO:0000313" key="2">
    <source>
        <dbReference type="EMBL" id="TCT08993.1"/>
    </source>
</evidence>
<dbReference type="Gene3D" id="3.40.50.720">
    <property type="entry name" value="NAD(P)-binding Rossmann-like Domain"/>
    <property type="match status" value="1"/>
</dbReference>
<dbReference type="FunFam" id="3.40.50.720:FF:000084">
    <property type="entry name" value="Short-chain dehydrogenase reductase"/>
    <property type="match status" value="1"/>
</dbReference>
<dbReference type="InterPro" id="IPR020904">
    <property type="entry name" value="Sc_DH/Rdtase_CS"/>
</dbReference>
<dbReference type="PANTHER" id="PTHR42760">
    <property type="entry name" value="SHORT-CHAIN DEHYDROGENASES/REDUCTASES FAMILY MEMBER"/>
    <property type="match status" value="1"/>
</dbReference>
<reference evidence="2 3" key="1">
    <citation type="submission" date="2019-03" db="EMBL/GenBank/DDBJ databases">
        <title>Genomic Encyclopedia of Type Strains, Phase IV (KMG-IV): sequencing the most valuable type-strain genomes for metagenomic binning, comparative biology and taxonomic classification.</title>
        <authorList>
            <person name="Goeker M."/>
        </authorList>
    </citation>
    <scope>NUCLEOTIDE SEQUENCE [LARGE SCALE GENOMIC DNA]</scope>
    <source>
        <strain evidence="2 3">DSM 24591</strain>
    </source>
</reference>
<comment type="caution">
    <text evidence="2">The sequence shown here is derived from an EMBL/GenBank/DDBJ whole genome shotgun (WGS) entry which is preliminary data.</text>
</comment>
<dbReference type="OrthoDB" id="8665216at2"/>
<dbReference type="RefSeq" id="WP_132581107.1">
    <property type="nucleotide sequence ID" value="NZ_SMAJ01000004.1"/>
</dbReference>
<dbReference type="AlphaFoldDB" id="A0A4R3M8U1"/>
<dbReference type="PANTHER" id="PTHR42760:SF40">
    <property type="entry name" value="3-OXOACYL-[ACYL-CARRIER-PROTEIN] REDUCTASE, CHLOROPLASTIC"/>
    <property type="match status" value="1"/>
</dbReference>
<dbReference type="PRINTS" id="PR00080">
    <property type="entry name" value="SDRFAMILY"/>
</dbReference>
<dbReference type="Pfam" id="PF13561">
    <property type="entry name" value="adh_short_C2"/>
    <property type="match status" value="1"/>
</dbReference>
<gene>
    <name evidence="2" type="ORF">EDC26_104153</name>
</gene>
<dbReference type="CDD" id="cd05233">
    <property type="entry name" value="SDR_c"/>
    <property type="match status" value="1"/>
</dbReference>
<keyword evidence="3" id="KW-1185">Reference proteome</keyword>
<proteinExistence type="inferred from homology"/>